<dbReference type="EMBL" id="FWZT01000016">
    <property type="protein sequence ID" value="SMF52119.1"/>
    <property type="molecule type" value="Genomic_DNA"/>
</dbReference>
<name>A0A1Y6CFB7_9BACT</name>
<sequence>MKSTVSILIFLGLLSSCNIKDPFNSSIDRGDREPYSSGGGYSTFTLVTEFQSRIETYDSCESLQQDLEQRLDNVNRYYDEFVPWWETGETSSSGSQASQSSQVEEDVSEVSTNEDSITNVQEQGIDEADFVKRNAFHIYVLRQNKIEVIDRNSLAVIGQISVAGDDSNTDYYWRAMNAITNRSMFAHDQRLTVISQSQEDVIVEVFETTAGEVPTRILERRTQGSLIDSRYKNGFLFLATQDNVAVTIEYDPERSWWQHWELVSEQFADGTFRGVPCEQVLKSPANDWPGAITRLASIGVNQTVGAIPVQEVMATGALANDIYMGPSSIILHGYNSMTPYLYWARSRLMQTPITEISYDSNTGALSPKGRAILNGYIPKGQWSFKELSDGTISVATGTWGPLEVPEGSEINVSQNLEVGQNHLWLLKAEDGVHKILGSVINFGKPREDIRAVRYIDDKAYIVTFEKTDPLYTINLADRLAPRVEDALEIPGFSMYMHPIGEQYLVGVGFEAIDQGSFSLFQGIKVSLFDISTGKSVPTDRKVFGDRGSFSDVTGNHHAFFFNAEDQSFAVPMTTLGYADTNNSPREYGQELTFSGAIVFGIEAGLLVEKARISHDDLITSKCAANSRGRWWTQGGDSLDINRMFVHDNKVISVSRFGLKVHDPVSYDVSQVTFFTANDELCGGY</sequence>
<dbReference type="AlphaFoldDB" id="A0A1Y6CFB7"/>
<evidence type="ECO:0000313" key="3">
    <source>
        <dbReference type="Proteomes" id="UP000192907"/>
    </source>
</evidence>
<evidence type="ECO:0000256" key="1">
    <source>
        <dbReference type="SAM" id="MobiDB-lite"/>
    </source>
</evidence>
<organism evidence="2 3">
    <name type="scientific">Pseudobacteriovorax antillogorgiicola</name>
    <dbReference type="NCBI Taxonomy" id="1513793"/>
    <lineage>
        <taxon>Bacteria</taxon>
        <taxon>Pseudomonadati</taxon>
        <taxon>Bdellovibrionota</taxon>
        <taxon>Oligoflexia</taxon>
        <taxon>Oligoflexales</taxon>
        <taxon>Pseudobacteriovoracaceae</taxon>
        <taxon>Pseudobacteriovorax</taxon>
    </lineage>
</organism>
<dbReference type="InterPro" id="IPR019198">
    <property type="entry name" value="Beta_propeller_containing"/>
</dbReference>
<accession>A0A1Y6CFB7</accession>
<protein>
    <submittedName>
        <fullName evidence="2">Beta propeller domain-containing protein</fullName>
    </submittedName>
</protein>
<evidence type="ECO:0000313" key="2">
    <source>
        <dbReference type="EMBL" id="SMF52119.1"/>
    </source>
</evidence>
<dbReference type="Proteomes" id="UP000192907">
    <property type="component" value="Unassembled WGS sequence"/>
</dbReference>
<reference evidence="3" key="1">
    <citation type="submission" date="2017-04" db="EMBL/GenBank/DDBJ databases">
        <authorList>
            <person name="Varghese N."/>
            <person name="Submissions S."/>
        </authorList>
    </citation>
    <scope>NUCLEOTIDE SEQUENCE [LARGE SCALE GENOMIC DNA]</scope>
    <source>
        <strain evidence="3">RKEM611</strain>
    </source>
</reference>
<dbReference type="STRING" id="1513793.SAMN06296036_11637"/>
<feature type="region of interest" description="Disordered" evidence="1">
    <location>
        <begin position="89"/>
        <end position="115"/>
    </location>
</feature>
<keyword evidence="3" id="KW-1185">Reference proteome</keyword>
<feature type="compositionally biased region" description="Low complexity" evidence="1">
    <location>
        <begin position="89"/>
        <end position="102"/>
    </location>
</feature>
<dbReference type="Pfam" id="PF09826">
    <property type="entry name" value="Beta_propel"/>
    <property type="match status" value="1"/>
</dbReference>
<dbReference type="PROSITE" id="PS51257">
    <property type="entry name" value="PROKAR_LIPOPROTEIN"/>
    <property type="match status" value="1"/>
</dbReference>
<proteinExistence type="predicted"/>
<dbReference type="RefSeq" id="WP_159455499.1">
    <property type="nucleotide sequence ID" value="NZ_FWZT01000016.1"/>
</dbReference>
<gene>
    <name evidence="2" type="ORF">SAMN06296036_11637</name>
</gene>